<proteinExistence type="predicted"/>
<dbReference type="Pfam" id="PF05013">
    <property type="entry name" value="FGase"/>
    <property type="match status" value="1"/>
</dbReference>
<name>A0A2W5HS30_9BACT</name>
<reference evidence="1 2" key="1">
    <citation type="submission" date="2017-08" db="EMBL/GenBank/DDBJ databases">
        <title>Infants hospitalized years apart are colonized by the same room-sourced microbial strains.</title>
        <authorList>
            <person name="Brooks B."/>
            <person name="Olm M.R."/>
            <person name="Firek B.A."/>
            <person name="Baker R."/>
            <person name="Thomas B.C."/>
            <person name="Morowitz M.J."/>
            <person name="Banfield J.F."/>
        </authorList>
    </citation>
    <scope>NUCLEOTIDE SEQUENCE [LARGE SCALE GENOMIC DNA]</scope>
    <source>
        <strain evidence="1">S2_006_000_R2_64</strain>
    </source>
</reference>
<dbReference type="Proteomes" id="UP000249739">
    <property type="component" value="Unassembled WGS sequence"/>
</dbReference>
<protein>
    <recommendedName>
        <fullName evidence="3">N-formylglutamate amidohydrolase</fullName>
    </recommendedName>
</protein>
<accession>A0A2W5HS30</accession>
<comment type="caution">
    <text evidence="1">The sequence shown here is derived from an EMBL/GenBank/DDBJ whole genome shotgun (WGS) entry which is preliminary data.</text>
</comment>
<dbReference type="AlphaFoldDB" id="A0A2W5HS30"/>
<evidence type="ECO:0000313" key="2">
    <source>
        <dbReference type="Proteomes" id="UP000249739"/>
    </source>
</evidence>
<dbReference type="SUPFAM" id="SSF53187">
    <property type="entry name" value="Zn-dependent exopeptidases"/>
    <property type="match status" value="1"/>
</dbReference>
<organism evidence="1 2">
    <name type="scientific">Micavibrio aeruginosavorus</name>
    <dbReference type="NCBI Taxonomy" id="349221"/>
    <lineage>
        <taxon>Bacteria</taxon>
        <taxon>Pseudomonadati</taxon>
        <taxon>Bdellovibrionota</taxon>
        <taxon>Bdellovibrionia</taxon>
        <taxon>Bdellovibrionales</taxon>
        <taxon>Pseudobdellovibrionaceae</taxon>
        <taxon>Micavibrio</taxon>
    </lineage>
</organism>
<dbReference type="EMBL" id="QFOT01000024">
    <property type="protein sequence ID" value="PZP56489.1"/>
    <property type="molecule type" value="Genomic_DNA"/>
</dbReference>
<evidence type="ECO:0008006" key="3">
    <source>
        <dbReference type="Google" id="ProtNLM"/>
    </source>
</evidence>
<sequence>MTASPVLLHIPHSSTCIPDEYLGDYCVSPEILARENLRLADLYTDEIYCLPEASSLVFPVSRFLVDAERFSDDNQESMAQRGMGVLYKVDTDLNVIRPDMSAHRRQELMDRYYWAHHNRLDEMVARILKEQSHCLFIDCHSYPSKALPYELANMALSRPQIGIGMDSFHTPKEVGRVVATGFSDLGYEVGLDTPFSGTLVPNCAYGQEKRVMSFMIEIRKDLYMDEKTGLKLPSFDKVKNDVTIVMRRAAEYCRSQYP</sequence>
<dbReference type="InterPro" id="IPR007709">
    <property type="entry name" value="N-FG_amidohydro"/>
</dbReference>
<dbReference type="Gene3D" id="3.40.630.40">
    <property type="entry name" value="Zn-dependent exopeptidases"/>
    <property type="match status" value="1"/>
</dbReference>
<gene>
    <name evidence="1" type="ORF">DI586_03610</name>
</gene>
<evidence type="ECO:0000313" key="1">
    <source>
        <dbReference type="EMBL" id="PZP56489.1"/>
    </source>
</evidence>